<feature type="region of interest" description="Disordered" evidence="2">
    <location>
        <begin position="1"/>
        <end position="37"/>
    </location>
</feature>
<evidence type="ECO:0000259" key="3">
    <source>
        <dbReference type="PROSITE" id="PS50048"/>
    </source>
</evidence>
<feature type="region of interest" description="Disordered" evidence="2">
    <location>
        <begin position="413"/>
        <end position="438"/>
    </location>
</feature>
<gene>
    <name evidence="4" type="ORF">K491DRAFT_386801</name>
</gene>
<evidence type="ECO:0000313" key="5">
    <source>
        <dbReference type="Proteomes" id="UP000799324"/>
    </source>
</evidence>
<dbReference type="CDD" id="cd00067">
    <property type="entry name" value="GAL4"/>
    <property type="match status" value="1"/>
</dbReference>
<dbReference type="AlphaFoldDB" id="A0A6A6TRL7"/>
<feature type="domain" description="Zn(2)-C6 fungal-type" evidence="3">
    <location>
        <begin position="47"/>
        <end position="77"/>
    </location>
</feature>
<dbReference type="PANTHER" id="PTHR47785">
    <property type="entry name" value="ZN(II)2CYS6 TRANSCRIPTION FACTOR (EUROFUNG)-RELATED-RELATED"/>
    <property type="match status" value="1"/>
</dbReference>
<dbReference type="PANTHER" id="PTHR47785:SF5">
    <property type="entry name" value="ZN(II)2CYS6 TRANSCRIPTION FACTOR (EUROFUNG)"/>
    <property type="match status" value="1"/>
</dbReference>
<dbReference type="PROSITE" id="PS00463">
    <property type="entry name" value="ZN2_CY6_FUNGAL_1"/>
    <property type="match status" value="1"/>
</dbReference>
<accession>A0A6A6TRL7</accession>
<dbReference type="SUPFAM" id="SSF57701">
    <property type="entry name" value="Zn2/Cys6 DNA-binding domain"/>
    <property type="match status" value="1"/>
</dbReference>
<name>A0A6A6TRL7_9PLEO</name>
<sequence>MSSQSSLPNMLGPSPTGDIDRPDPASPPKRKREPARMVYPRKRALRACEACRRRKIKCDNQRPSCGACLELEIECNIGNTKNDRSTYDSASLEILERLEYAVGLLEASRDTPFTLPVQITSPAELHASPATAQHHTTPRSIAWSDDNAKGDVEILRESLEIAGRTSQVSEDILAWPIFQNRFDRSLTESLMFDRHQRCNKEDISPTVIADAVRTAIPGRGIREEDVPFLINKFLVNVHIKNPIVDSDDIKRKGRMTTEHGFGWDASSCLVGIVCALASISSQFTAEPVIPALVDGPNAITSVTNTPEYSTAESYYVASQKRIGLLEDSIITTQCHFLTGVYEMYSLRPLKAWASFNRACMSLQMCLRGQPRRSKSLERKLYWACLKSECEIRMEIDLPPSGLAKVNYPDAFPSPPATSPVPPGAPHGNLTSSGPSTAFATQHAEPDAELIWCYYVSEIAARKIGNRIMNCFYEQDESTWLTMPLPRMIRIAEELDLQLTQWFANLPEVLSPSSGDHQAHPVKEELKFMLHPRLLDFRERIYRPFLYVCLSHTPSDPIQDNISPYAQRHVQTCTNALLRGTPRHRHHGTWYENRGMFLKSLLLIAAVKSRKVHVADIWRKGVQFCIAGFKFWEEEAPDLQQARFIVETLLADLGRTGSLGLATE</sequence>
<organism evidence="4 5">
    <name type="scientific">Lophiostoma macrostomum CBS 122681</name>
    <dbReference type="NCBI Taxonomy" id="1314788"/>
    <lineage>
        <taxon>Eukaryota</taxon>
        <taxon>Fungi</taxon>
        <taxon>Dikarya</taxon>
        <taxon>Ascomycota</taxon>
        <taxon>Pezizomycotina</taxon>
        <taxon>Dothideomycetes</taxon>
        <taxon>Pleosporomycetidae</taxon>
        <taxon>Pleosporales</taxon>
        <taxon>Lophiostomataceae</taxon>
        <taxon>Lophiostoma</taxon>
    </lineage>
</organism>
<keyword evidence="1" id="KW-0539">Nucleus</keyword>
<dbReference type="Pfam" id="PF00172">
    <property type="entry name" value="Zn_clus"/>
    <property type="match status" value="1"/>
</dbReference>
<dbReference type="Gene3D" id="4.10.240.10">
    <property type="entry name" value="Zn(2)-C6 fungal-type DNA-binding domain"/>
    <property type="match status" value="1"/>
</dbReference>
<evidence type="ECO:0000313" key="4">
    <source>
        <dbReference type="EMBL" id="KAF2661797.1"/>
    </source>
</evidence>
<dbReference type="InterPro" id="IPR001138">
    <property type="entry name" value="Zn2Cys6_DnaBD"/>
</dbReference>
<evidence type="ECO:0000256" key="1">
    <source>
        <dbReference type="ARBA" id="ARBA00023242"/>
    </source>
</evidence>
<dbReference type="InterPro" id="IPR053181">
    <property type="entry name" value="EcdB-like_regulator"/>
</dbReference>
<dbReference type="PROSITE" id="PS50048">
    <property type="entry name" value="ZN2_CY6_FUNGAL_2"/>
    <property type="match status" value="1"/>
</dbReference>
<dbReference type="GO" id="GO:0000981">
    <property type="term" value="F:DNA-binding transcription factor activity, RNA polymerase II-specific"/>
    <property type="evidence" value="ECO:0007669"/>
    <property type="project" value="InterPro"/>
</dbReference>
<feature type="compositionally biased region" description="Basic residues" evidence="2">
    <location>
        <begin position="28"/>
        <end position="37"/>
    </location>
</feature>
<dbReference type="GO" id="GO:0008270">
    <property type="term" value="F:zinc ion binding"/>
    <property type="evidence" value="ECO:0007669"/>
    <property type="project" value="InterPro"/>
</dbReference>
<keyword evidence="5" id="KW-1185">Reference proteome</keyword>
<reference evidence="4" key="1">
    <citation type="journal article" date="2020" name="Stud. Mycol.">
        <title>101 Dothideomycetes genomes: a test case for predicting lifestyles and emergence of pathogens.</title>
        <authorList>
            <person name="Haridas S."/>
            <person name="Albert R."/>
            <person name="Binder M."/>
            <person name="Bloem J."/>
            <person name="Labutti K."/>
            <person name="Salamov A."/>
            <person name="Andreopoulos B."/>
            <person name="Baker S."/>
            <person name="Barry K."/>
            <person name="Bills G."/>
            <person name="Bluhm B."/>
            <person name="Cannon C."/>
            <person name="Castanera R."/>
            <person name="Culley D."/>
            <person name="Daum C."/>
            <person name="Ezra D."/>
            <person name="Gonzalez J."/>
            <person name="Henrissat B."/>
            <person name="Kuo A."/>
            <person name="Liang C."/>
            <person name="Lipzen A."/>
            <person name="Lutzoni F."/>
            <person name="Magnuson J."/>
            <person name="Mondo S."/>
            <person name="Nolan M."/>
            <person name="Ohm R."/>
            <person name="Pangilinan J."/>
            <person name="Park H.-J."/>
            <person name="Ramirez L."/>
            <person name="Alfaro M."/>
            <person name="Sun H."/>
            <person name="Tritt A."/>
            <person name="Yoshinaga Y."/>
            <person name="Zwiers L.-H."/>
            <person name="Turgeon B."/>
            <person name="Goodwin S."/>
            <person name="Spatafora J."/>
            <person name="Crous P."/>
            <person name="Grigoriev I."/>
        </authorList>
    </citation>
    <scope>NUCLEOTIDE SEQUENCE</scope>
    <source>
        <strain evidence="4">CBS 122681</strain>
    </source>
</reference>
<dbReference type="CDD" id="cd12148">
    <property type="entry name" value="fungal_TF_MHR"/>
    <property type="match status" value="1"/>
</dbReference>
<dbReference type="EMBL" id="MU004292">
    <property type="protein sequence ID" value="KAF2661797.1"/>
    <property type="molecule type" value="Genomic_DNA"/>
</dbReference>
<dbReference type="Proteomes" id="UP000799324">
    <property type="component" value="Unassembled WGS sequence"/>
</dbReference>
<proteinExistence type="predicted"/>
<protein>
    <recommendedName>
        <fullName evidence="3">Zn(2)-C6 fungal-type domain-containing protein</fullName>
    </recommendedName>
</protein>
<evidence type="ECO:0000256" key="2">
    <source>
        <dbReference type="SAM" id="MobiDB-lite"/>
    </source>
</evidence>
<dbReference type="SMART" id="SM00066">
    <property type="entry name" value="GAL4"/>
    <property type="match status" value="1"/>
</dbReference>
<feature type="compositionally biased region" description="Pro residues" evidence="2">
    <location>
        <begin position="413"/>
        <end position="424"/>
    </location>
</feature>
<dbReference type="InterPro" id="IPR036864">
    <property type="entry name" value="Zn2-C6_fun-type_DNA-bd_sf"/>
</dbReference>
<dbReference type="OrthoDB" id="4356994at2759"/>
<feature type="compositionally biased region" description="Polar residues" evidence="2">
    <location>
        <begin position="428"/>
        <end position="438"/>
    </location>
</feature>